<feature type="repeat" description="WD" evidence="13">
    <location>
        <begin position="435"/>
        <end position="468"/>
    </location>
</feature>
<evidence type="ECO:0000313" key="15">
    <source>
        <dbReference type="EMBL" id="THD25790.1"/>
    </source>
</evidence>
<dbReference type="PROSITE" id="PS00678">
    <property type="entry name" value="WD_REPEATS_1"/>
    <property type="match status" value="1"/>
</dbReference>
<evidence type="ECO:0000256" key="3">
    <source>
        <dbReference type="ARBA" id="ARBA00022490"/>
    </source>
</evidence>
<evidence type="ECO:0000256" key="6">
    <source>
        <dbReference type="ARBA" id="ARBA00022846"/>
    </source>
</evidence>
<gene>
    <name evidence="15" type="ORF">D915_003291</name>
</gene>
<evidence type="ECO:0000256" key="2">
    <source>
        <dbReference type="ARBA" id="ARBA00004496"/>
    </source>
</evidence>
<evidence type="ECO:0000256" key="12">
    <source>
        <dbReference type="ARBA" id="ARBA00047117"/>
    </source>
</evidence>
<feature type="domain" description="EML-like first beta-propeller" evidence="14">
    <location>
        <begin position="67"/>
        <end position="334"/>
    </location>
</feature>
<evidence type="ECO:0000256" key="10">
    <source>
        <dbReference type="ARBA" id="ARBA00029552"/>
    </source>
</evidence>
<feature type="repeat" description="WD" evidence="13">
    <location>
        <begin position="118"/>
        <end position="161"/>
    </location>
</feature>
<keyword evidence="5" id="KW-0677">Repeat</keyword>
<feature type="repeat" description="WD" evidence="13">
    <location>
        <begin position="593"/>
        <end position="634"/>
    </location>
</feature>
<proteinExistence type="inferred from homology"/>
<dbReference type="InterPro" id="IPR015943">
    <property type="entry name" value="WD40/YVTN_repeat-like_dom_sf"/>
</dbReference>
<protein>
    <recommendedName>
        <fullName evidence="10">Cilia- and flagella-associated protein 52</fullName>
    </recommendedName>
</protein>
<sequence>MEEEDLGFEKLKLEGVIGFNGNDFTQIIGNKMLLGGVNRGFFVHPDRQNYVFPLGCTVIIEHIITKKQEFLQGHTNNIVCLDVSKNGEYIASGQVTYMGYKANIIVWKYETKEQYAVFSLHKVKVQSLSFSPNSVYLASLGGQDDGSIVIWSIQKKEAICGSPAQHQSAGVTLTVSYCSRDEEKFITAGENTIRIWKLDLPNRKIRPVDCSVGQIKRAILCVAVYPNDEGFFCGTSTGDILGISTKTGLLQLIAPEKDKYSLGVTSITTMQESIILIGTGDGIVQEHILGHRKEGIRCFPTLTRSKKQRKVLGAVTSIALRGEGHQFFVTTDKCHLYRFNYSDFSHELINTCHYAAVNDIRFPKGCSELFATCSYQDVRVFNTSTQQELLRINIPNMTCCCLDLLADGTAIVSGWDDSKIRAFYPETGRLMFTIQNAHKKGVTALCSTSTCNRLISGGGEGQVRVWDITEVRPPAPPPRYRRPLRRHNCSGDAKGIPESSFVTKLVEAMHEHTNAVSCIQISRDDLSCVSASADSTCIIWCLETFHRKQIIFSNTLFRCICYHPNECQVITSGTDRKIGYWEVYDGSLIRQLEGSRSGSVNGMDVTQDGNTFVTGGDDKLVKVWKYNEGEVTHVGLGHTSPITRLRIAPDQRRVITVSEDGAVYIWNMP</sequence>
<evidence type="ECO:0000256" key="11">
    <source>
        <dbReference type="ARBA" id="ARBA00046056"/>
    </source>
</evidence>
<evidence type="ECO:0000256" key="1">
    <source>
        <dbReference type="ARBA" id="ARBA00004230"/>
    </source>
</evidence>
<dbReference type="InterPro" id="IPR050630">
    <property type="entry name" value="WD_repeat_EMAP"/>
</dbReference>
<keyword evidence="3" id="KW-0963">Cytoplasm</keyword>
<evidence type="ECO:0000256" key="13">
    <source>
        <dbReference type="PROSITE-ProRule" id="PRU00221"/>
    </source>
</evidence>
<dbReference type="GO" id="GO:0031514">
    <property type="term" value="C:motile cilium"/>
    <property type="evidence" value="ECO:0007669"/>
    <property type="project" value="UniProtKB-SubCell"/>
</dbReference>
<keyword evidence="16" id="KW-1185">Reference proteome</keyword>
<comment type="caution">
    <text evidence="15">The sequence shown here is derived from an EMBL/GenBank/DDBJ whole genome shotgun (WGS) entry which is preliminary data.</text>
</comment>
<evidence type="ECO:0000256" key="4">
    <source>
        <dbReference type="ARBA" id="ARBA00022574"/>
    </source>
</evidence>
<evidence type="ECO:0000256" key="9">
    <source>
        <dbReference type="ARBA" id="ARBA00029456"/>
    </source>
</evidence>
<reference evidence="15" key="1">
    <citation type="submission" date="2019-03" db="EMBL/GenBank/DDBJ databases">
        <title>Improved annotation for the trematode Fasciola hepatica.</title>
        <authorList>
            <person name="Choi Y.-J."/>
            <person name="Martin J."/>
            <person name="Mitreva M."/>
        </authorList>
    </citation>
    <scope>NUCLEOTIDE SEQUENCE [LARGE SCALE GENOMIC DNA]</scope>
</reference>
<dbReference type="SMART" id="SM00320">
    <property type="entry name" value="WD40"/>
    <property type="match status" value="11"/>
</dbReference>
<organism evidence="15 16">
    <name type="scientific">Fasciola hepatica</name>
    <name type="common">Liver fluke</name>
    <dbReference type="NCBI Taxonomy" id="6192"/>
    <lineage>
        <taxon>Eukaryota</taxon>
        <taxon>Metazoa</taxon>
        <taxon>Spiralia</taxon>
        <taxon>Lophotrochozoa</taxon>
        <taxon>Platyhelminthes</taxon>
        <taxon>Trematoda</taxon>
        <taxon>Digenea</taxon>
        <taxon>Plagiorchiida</taxon>
        <taxon>Echinostomata</taxon>
        <taxon>Echinostomatoidea</taxon>
        <taxon>Fasciolidae</taxon>
        <taxon>Fasciola</taxon>
    </lineage>
</organism>
<comment type="subunit">
    <text evidence="12">Microtubule inner protein component of sperm flagellar doublet microtubules. Interacts with BRCA2. Interacts with the CCT chaperonin complex. Interacts with HSP70. Interacts with AK8. Interacts with CFAP45. Interacts with DNAI1. Interacts with IQDC.</text>
</comment>
<dbReference type="Gene3D" id="2.130.10.10">
    <property type="entry name" value="YVTN repeat-like/Quinoprotein amine dehydrogenase"/>
    <property type="match status" value="3"/>
</dbReference>
<evidence type="ECO:0000256" key="7">
    <source>
        <dbReference type="ARBA" id="ARBA00023069"/>
    </source>
</evidence>
<comment type="subcellular location">
    <subcellularLocation>
        <location evidence="1">Cell projection</location>
        <location evidence="1">Cilium</location>
        <location evidence="1">Flagellum</location>
    </subcellularLocation>
    <subcellularLocation>
        <location evidence="2">Cytoplasm</location>
    </subcellularLocation>
</comment>
<dbReference type="PROSITE" id="PS50294">
    <property type="entry name" value="WD_REPEATS_REGION"/>
    <property type="match status" value="3"/>
</dbReference>
<dbReference type="Pfam" id="PF00400">
    <property type="entry name" value="WD40"/>
    <property type="match status" value="4"/>
</dbReference>
<dbReference type="GO" id="GO:0005930">
    <property type="term" value="C:axoneme"/>
    <property type="evidence" value="ECO:0007669"/>
    <property type="project" value="UniProtKB-ARBA"/>
</dbReference>
<keyword evidence="4 13" id="KW-0853">WD repeat</keyword>
<dbReference type="InterPro" id="IPR001680">
    <property type="entry name" value="WD40_rpt"/>
</dbReference>
<comment type="similarity">
    <text evidence="9">Belongs to the CFAP52 family.</text>
</comment>
<keyword evidence="7" id="KW-0969">Cilium</keyword>
<evidence type="ECO:0000259" key="14">
    <source>
        <dbReference type="Pfam" id="PF23409"/>
    </source>
</evidence>
<keyword evidence="8" id="KW-0966">Cell projection</keyword>
<evidence type="ECO:0000313" key="16">
    <source>
        <dbReference type="Proteomes" id="UP000230066"/>
    </source>
</evidence>
<dbReference type="SUPFAM" id="SSF50978">
    <property type="entry name" value="WD40 repeat-like"/>
    <property type="match status" value="2"/>
</dbReference>
<keyword evidence="6" id="KW-0282">Flagellum</keyword>
<dbReference type="AlphaFoldDB" id="A0A4E0S2B6"/>
<dbReference type="Proteomes" id="UP000230066">
    <property type="component" value="Unassembled WGS sequence"/>
</dbReference>
<feature type="repeat" description="WD" evidence="13">
    <location>
        <begin position="635"/>
        <end position="669"/>
    </location>
</feature>
<evidence type="ECO:0000256" key="5">
    <source>
        <dbReference type="ARBA" id="ARBA00022737"/>
    </source>
</evidence>
<dbReference type="PROSITE" id="PS50082">
    <property type="entry name" value="WD_REPEATS_2"/>
    <property type="match status" value="5"/>
</dbReference>
<dbReference type="EMBL" id="JXXN02000989">
    <property type="protein sequence ID" value="THD25790.1"/>
    <property type="molecule type" value="Genomic_DNA"/>
</dbReference>
<comment type="function">
    <text evidence="11">Microtubule inner protein (MIP) part of the dynein-decorated doublet microtubules (DMTs) in cilia axoneme. Important for proper ciliary and flagellar beating. May act in cooperation with CFAP45 and axonemal dynein subunit DNAH11. May play a role in cell growth and/or survival.</text>
</comment>
<feature type="repeat" description="WD" evidence="13">
    <location>
        <begin position="509"/>
        <end position="540"/>
    </location>
</feature>
<evidence type="ECO:0000256" key="8">
    <source>
        <dbReference type="ARBA" id="ARBA00023273"/>
    </source>
</evidence>
<dbReference type="PANTHER" id="PTHR13720:SF14">
    <property type="entry name" value="CILIA- AND FLAGELLA-ASSOCIATED PROTEIN 52"/>
    <property type="match status" value="1"/>
</dbReference>
<dbReference type="FunFam" id="2.130.10.10:FF:000173">
    <property type="entry name" value="Cilia- and flagella-associated protein 52"/>
    <property type="match status" value="1"/>
</dbReference>
<dbReference type="PANTHER" id="PTHR13720">
    <property type="entry name" value="WD-40 REPEAT PROTEIN"/>
    <property type="match status" value="1"/>
</dbReference>
<dbReference type="Pfam" id="PF23409">
    <property type="entry name" value="Beta-prop_EML"/>
    <property type="match status" value="1"/>
</dbReference>
<dbReference type="InterPro" id="IPR036322">
    <property type="entry name" value="WD40_repeat_dom_sf"/>
</dbReference>
<dbReference type="InterPro" id="IPR019775">
    <property type="entry name" value="WD40_repeat_CS"/>
</dbReference>
<dbReference type="FunFam" id="2.130.10.10:FF:000207">
    <property type="entry name" value="Cilia- and flagella-associated protein 52"/>
    <property type="match status" value="1"/>
</dbReference>
<dbReference type="InterPro" id="IPR055439">
    <property type="entry name" value="Beta-prop_EML_1st"/>
</dbReference>
<name>A0A4E0S2B6_FASHE</name>
<accession>A0A4E0S2B6</accession>